<dbReference type="EMBL" id="OBEN01000007">
    <property type="protein sequence ID" value="SNZ15093.1"/>
    <property type="molecule type" value="Genomic_DNA"/>
</dbReference>
<name>A0A285P1R1_9AQUI</name>
<dbReference type="OrthoDB" id="9795827at2"/>
<dbReference type="Gene3D" id="3.40.50.11550">
    <property type="match status" value="1"/>
</dbReference>
<dbReference type="Proteomes" id="UP000218627">
    <property type="component" value="Unassembled WGS sequence"/>
</dbReference>
<dbReference type="AlphaFoldDB" id="A0A285P1R1"/>
<organism evidence="2 3">
    <name type="scientific">Hydrogenobacter hydrogenophilus</name>
    <dbReference type="NCBI Taxonomy" id="35835"/>
    <lineage>
        <taxon>Bacteria</taxon>
        <taxon>Pseudomonadati</taxon>
        <taxon>Aquificota</taxon>
        <taxon>Aquificia</taxon>
        <taxon>Aquificales</taxon>
        <taxon>Aquificaceae</taxon>
        <taxon>Hydrogenobacter</taxon>
    </lineage>
</organism>
<protein>
    <submittedName>
        <fullName evidence="2">Uncharacterized iron-regulated protein</fullName>
    </submittedName>
</protein>
<evidence type="ECO:0000313" key="2">
    <source>
        <dbReference type="EMBL" id="SNZ15093.1"/>
    </source>
</evidence>
<feature type="domain" description="Haem-binding uptake Tiki superfamily ChaN" evidence="1">
    <location>
        <begin position="25"/>
        <end position="222"/>
    </location>
</feature>
<keyword evidence="3" id="KW-1185">Reference proteome</keyword>
<evidence type="ECO:0000313" key="3">
    <source>
        <dbReference type="Proteomes" id="UP000218627"/>
    </source>
</evidence>
<evidence type="ECO:0000259" key="1">
    <source>
        <dbReference type="Pfam" id="PF04187"/>
    </source>
</evidence>
<dbReference type="InterPro" id="IPR007314">
    <property type="entry name" value="Cofac_haem-bd_dom"/>
</dbReference>
<accession>A0A285P1R1</accession>
<reference evidence="3" key="1">
    <citation type="submission" date="2017-09" db="EMBL/GenBank/DDBJ databases">
        <authorList>
            <person name="Varghese N."/>
            <person name="Submissions S."/>
        </authorList>
    </citation>
    <scope>NUCLEOTIDE SEQUENCE [LARGE SCALE GENOMIC DNA]</scope>
    <source>
        <strain evidence="3">DSM 2913</strain>
    </source>
</reference>
<dbReference type="Pfam" id="PF04187">
    <property type="entry name" value="Cofac_haem_bdg"/>
    <property type="match status" value="1"/>
</dbReference>
<dbReference type="RefSeq" id="WP_096602545.1">
    <property type="nucleotide sequence ID" value="NZ_OBEN01000007.1"/>
</dbReference>
<sequence length="252" mass="29387">MFLKVLALLLTVFFIADNRDFEKLIEEADIIYIPEEHTSESDHHFQLKVIKHMYTKGYKLVIGMEMFQQSFQKYLDDYVDGKISEEEMLEKSQYRKRWGYEPSLYSSIWRFAREKGIRLYALNVPSELLEEVRLYGVQKVENPIIPKPLIQQKEEEKEDLLKVLESHPKVDEKSFLEVQNLWDNVMAYAIVRIIKENPNTKVVVLAGRGHIGRMDMGIPYRVKKLDPSLKQVILAPKSCFPLSQGSGTSQGM</sequence>
<dbReference type="CDD" id="cd14727">
    <property type="entry name" value="ChanN-like"/>
    <property type="match status" value="1"/>
</dbReference>
<gene>
    <name evidence="2" type="ORF">SAMN06265353_1282</name>
</gene>
<proteinExistence type="predicted"/>
<dbReference type="SUPFAM" id="SSF159501">
    <property type="entry name" value="EreA/ChaN-like"/>
    <property type="match status" value="1"/>
</dbReference>